<evidence type="ECO:0000259" key="7">
    <source>
        <dbReference type="Pfam" id="PF01694"/>
    </source>
</evidence>
<dbReference type="SUPFAM" id="SSF144091">
    <property type="entry name" value="Rhomboid-like"/>
    <property type="match status" value="1"/>
</dbReference>
<evidence type="ECO:0000256" key="6">
    <source>
        <dbReference type="SAM" id="Phobius"/>
    </source>
</evidence>
<dbReference type="Proteomes" id="UP000053766">
    <property type="component" value="Unassembled WGS sequence"/>
</dbReference>
<proteinExistence type="inferred from homology"/>
<keyword evidence="5 6" id="KW-0472">Membrane</keyword>
<dbReference type="PANTHER" id="PTHR45840">
    <property type="entry name" value="RHOMBOID-RELATED PROTEIN"/>
    <property type="match status" value="1"/>
</dbReference>
<evidence type="ECO:0000256" key="4">
    <source>
        <dbReference type="ARBA" id="ARBA00022989"/>
    </source>
</evidence>
<dbReference type="InterPro" id="IPR022764">
    <property type="entry name" value="Peptidase_S54_rhomboid_dom"/>
</dbReference>
<reference evidence="9" key="2">
    <citation type="journal article" date="2016" name="Sci. Rep.">
        <title>Dictyocaulus viviparus genome, variome and transcriptome elucidate lungworm biology and support future intervention.</title>
        <authorList>
            <person name="McNulty S.N."/>
            <person name="Strube C."/>
            <person name="Rosa B.A."/>
            <person name="Martin J.C."/>
            <person name="Tyagi R."/>
            <person name="Choi Y.J."/>
            <person name="Wang Q."/>
            <person name="Hallsworth Pepin K."/>
            <person name="Zhang X."/>
            <person name="Ozersky P."/>
            <person name="Wilson R.K."/>
            <person name="Sternberg P.W."/>
            <person name="Gasser R.B."/>
            <person name="Mitreva M."/>
        </authorList>
    </citation>
    <scope>NUCLEOTIDE SEQUENCE [LARGE SCALE GENOMIC DNA]</scope>
    <source>
        <strain evidence="9">HannoverDv2000</strain>
    </source>
</reference>
<dbReference type="InterPro" id="IPR035952">
    <property type="entry name" value="Rhomboid-like_sf"/>
</dbReference>
<evidence type="ECO:0000256" key="3">
    <source>
        <dbReference type="ARBA" id="ARBA00022692"/>
    </source>
</evidence>
<comment type="similarity">
    <text evidence="2">Belongs to the peptidase S54 family.</text>
</comment>
<reference evidence="8 9" key="1">
    <citation type="submission" date="2013-11" db="EMBL/GenBank/DDBJ databases">
        <title>Draft genome of the bovine lungworm Dictyocaulus viviparus.</title>
        <authorList>
            <person name="Mitreva M."/>
        </authorList>
    </citation>
    <scope>NUCLEOTIDE SEQUENCE [LARGE SCALE GENOMIC DNA]</scope>
    <source>
        <strain evidence="8 9">HannoverDv2000</strain>
    </source>
</reference>
<dbReference type="GO" id="GO:0016020">
    <property type="term" value="C:membrane"/>
    <property type="evidence" value="ECO:0007669"/>
    <property type="project" value="UniProtKB-SubCell"/>
</dbReference>
<organism evidence="8 9">
    <name type="scientific">Dictyocaulus viviparus</name>
    <name type="common">Bovine lungworm</name>
    <dbReference type="NCBI Taxonomy" id="29172"/>
    <lineage>
        <taxon>Eukaryota</taxon>
        <taxon>Metazoa</taxon>
        <taxon>Ecdysozoa</taxon>
        <taxon>Nematoda</taxon>
        <taxon>Chromadorea</taxon>
        <taxon>Rhabditida</taxon>
        <taxon>Rhabditina</taxon>
        <taxon>Rhabditomorpha</taxon>
        <taxon>Strongyloidea</taxon>
        <taxon>Metastrongylidae</taxon>
        <taxon>Dictyocaulus</taxon>
    </lineage>
</organism>
<evidence type="ECO:0000313" key="8">
    <source>
        <dbReference type="EMBL" id="KJH45529.1"/>
    </source>
</evidence>
<evidence type="ECO:0000256" key="5">
    <source>
        <dbReference type="ARBA" id="ARBA00023136"/>
    </source>
</evidence>
<feature type="transmembrane region" description="Helical" evidence="6">
    <location>
        <begin position="139"/>
        <end position="158"/>
    </location>
</feature>
<dbReference type="Pfam" id="PF01694">
    <property type="entry name" value="Rhomboid"/>
    <property type="match status" value="1"/>
</dbReference>
<dbReference type="STRING" id="29172.A0A0D8XP01"/>
<name>A0A0D8XP01_DICVI</name>
<dbReference type="PANTHER" id="PTHR45840:SF2">
    <property type="entry name" value="PROTEIN RHOMBOID-RELATED"/>
    <property type="match status" value="1"/>
</dbReference>
<keyword evidence="4 6" id="KW-1133">Transmembrane helix</keyword>
<protein>
    <submittedName>
        <fullName evidence="8">Peptidase, S54 family</fullName>
    </submittedName>
</protein>
<feature type="transmembrane region" description="Helical" evidence="6">
    <location>
        <begin position="108"/>
        <end position="133"/>
    </location>
</feature>
<evidence type="ECO:0000313" key="9">
    <source>
        <dbReference type="Proteomes" id="UP000053766"/>
    </source>
</evidence>
<evidence type="ECO:0000256" key="2">
    <source>
        <dbReference type="ARBA" id="ARBA00009045"/>
    </source>
</evidence>
<comment type="subcellular location">
    <subcellularLocation>
        <location evidence="1">Membrane</location>
        <topology evidence="1">Multi-pass membrane protein</topology>
    </subcellularLocation>
</comment>
<evidence type="ECO:0000256" key="1">
    <source>
        <dbReference type="ARBA" id="ARBA00004141"/>
    </source>
</evidence>
<sequence length="208" mass="23207">MTSRKAQSSRMRRILYLIADQVITPTQRIEIHSYLDEYTCCPPPFFILFISIIETTPSAWKYSGPNSNRCASRNRSQAMAHCPSLSDGGSLRSSGKGSLLQYTLDPKVYIVGASAGVYALLTAHLANVAINWAEMPFRYIRLTLIVIFLTFDITTAIIRRFCVDECETVSHSAHIAGGITGFCFGVLILYNVVVIFSKLLFTHKEVVE</sequence>
<dbReference type="GO" id="GO:0004252">
    <property type="term" value="F:serine-type endopeptidase activity"/>
    <property type="evidence" value="ECO:0007669"/>
    <property type="project" value="InterPro"/>
</dbReference>
<feature type="domain" description="Peptidase S54 rhomboid" evidence="7">
    <location>
        <begin position="97"/>
        <end position="190"/>
    </location>
</feature>
<keyword evidence="3 6" id="KW-0812">Transmembrane</keyword>
<dbReference type="Gene3D" id="1.20.1540.10">
    <property type="entry name" value="Rhomboid-like"/>
    <property type="match status" value="1"/>
</dbReference>
<dbReference type="EMBL" id="KN716402">
    <property type="protein sequence ID" value="KJH45529.1"/>
    <property type="molecule type" value="Genomic_DNA"/>
</dbReference>
<feature type="transmembrane region" description="Helical" evidence="6">
    <location>
        <begin position="179"/>
        <end position="201"/>
    </location>
</feature>
<dbReference type="OrthoDB" id="418595at2759"/>
<accession>A0A0D8XP01</accession>
<keyword evidence="9" id="KW-1185">Reference proteome</keyword>
<dbReference type="InterPro" id="IPR051739">
    <property type="entry name" value="Rhomboid_IM_Serine_Proteases"/>
</dbReference>
<dbReference type="AlphaFoldDB" id="A0A0D8XP01"/>
<gene>
    <name evidence="8" type="ORF">DICVIV_08407</name>
</gene>